<proteinExistence type="predicted"/>
<keyword evidence="1" id="KW-1133">Transmembrane helix</keyword>
<name>A0AA47JNF4_VIBPH</name>
<evidence type="ECO:0000256" key="1">
    <source>
        <dbReference type="SAM" id="Phobius"/>
    </source>
</evidence>
<feature type="transmembrane region" description="Helical" evidence="1">
    <location>
        <begin position="70"/>
        <end position="91"/>
    </location>
</feature>
<evidence type="ECO:0000313" key="2">
    <source>
        <dbReference type="EMBL" id="WAT93903.1"/>
    </source>
</evidence>
<reference evidence="2" key="1">
    <citation type="submission" date="2023-06" db="EMBL/GenBank/DDBJ databases">
        <title>Vibrio parahaemolyticus become highly virulent by producing novel Tc toxins.</title>
        <authorList>
            <person name="Yang F."/>
            <person name="You Y."/>
            <person name="Lai Q."/>
            <person name="Xu L."/>
            <person name="Li F."/>
        </authorList>
    </citation>
    <scope>NUCLEOTIDE SEQUENCE</scope>
    <source>
        <strain evidence="2">Vp-HL-202005</strain>
        <plasmid evidence="2">pHLB</plasmid>
    </source>
</reference>
<sequence length="154" mass="17030">MEVKSDSHSPIEIALNSTALKIVIIGKTIISLTLVIAAILAIYFGGHLLLSVASTSNEMLVEFGQFKITSSGLGVSIMASSLFFAFCAYLCRPKLVVAPVTKKKYSRVIRNAWHFYYALILVFKVVCGGRFDRKFFAIKKGVNNWETYGSNHIS</sequence>
<evidence type="ECO:0000313" key="3">
    <source>
        <dbReference type="Proteomes" id="UP001156560"/>
    </source>
</evidence>
<keyword evidence="1" id="KW-0472">Membrane</keyword>
<feature type="transmembrane region" description="Helical" evidence="1">
    <location>
        <begin position="112"/>
        <end position="131"/>
    </location>
</feature>
<dbReference type="AlphaFoldDB" id="A0AA47JNF4"/>
<protein>
    <submittedName>
        <fullName evidence="2">Uncharacterized protein</fullName>
    </submittedName>
</protein>
<dbReference type="EMBL" id="CP114197">
    <property type="protein sequence ID" value="WAT93903.1"/>
    <property type="molecule type" value="Genomic_DNA"/>
</dbReference>
<keyword evidence="1" id="KW-0812">Transmembrane</keyword>
<dbReference type="Proteomes" id="UP001156560">
    <property type="component" value="Plasmid pHLB"/>
</dbReference>
<feature type="transmembrane region" description="Helical" evidence="1">
    <location>
        <begin position="29"/>
        <end position="50"/>
    </location>
</feature>
<organism evidence="2 3">
    <name type="scientific">Vibrio parahaemolyticus</name>
    <dbReference type="NCBI Taxonomy" id="670"/>
    <lineage>
        <taxon>Bacteria</taxon>
        <taxon>Pseudomonadati</taxon>
        <taxon>Pseudomonadota</taxon>
        <taxon>Gammaproteobacteria</taxon>
        <taxon>Vibrionales</taxon>
        <taxon>Vibrionaceae</taxon>
        <taxon>Vibrio</taxon>
    </lineage>
</organism>
<keyword evidence="2" id="KW-0614">Plasmid</keyword>
<geneLocation type="plasmid" evidence="2 3">
    <name>pHLB</name>
</geneLocation>
<accession>A0AA47JNF4</accession>
<dbReference type="RefSeq" id="WP_269169664.1">
    <property type="nucleotide sequence ID" value="NZ_CP114197.1"/>
</dbReference>
<gene>
    <name evidence="2" type="ORF">O1Q84_26910</name>
</gene>